<evidence type="ECO:0000313" key="2">
    <source>
        <dbReference type="Proteomes" id="UP000093561"/>
    </source>
</evidence>
<protein>
    <submittedName>
        <fullName evidence="3">Uncharacterized protein</fullName>
    </submittedName>
</protein>
<reference evidence="2" key="2">
    <citation type="journal article" date="2016" name="Mol. Ecol.">
        <title>Population genomics of the filarial nematode parasite Wuchereria bancrofti from mosquitoes.</title>
        <authorList>
            <person name="Small S.T."/>
            <person name="Reimer L.J."/>
            <person name="Tisch D.J."/>
            <person name="King C.L."/>
            <person name="Christensen B.M."/>
            <person name="Siba P.M."/>
            <person name="Kazura J.W."/>
            <person name="Serre D."/>
            <person name="Zimmerman P.A."/>
        </authorList>
    </citation>
    <scope>NUCLEOTIDE SEQUENCE</scope>
    <source>
        <strain evidence="2">pt0022</strain>
    </source>
</reference>
<feature type="transmembrane region" description="Helical" evidence="1">
    <location>
        <begin position="75"/>
        <end position="104"/>
    </location>
</feature>
<evidence type="ECO:0000313" key="3">
    <source>
        <dbReference type="WBParaSite" id="mrna-Wban_10180"/>
    </source>
</evidence>
<sequence>MDDGRSAQIDILKMKCARWNKQQDSKTIMHYDKRTALPSAPPQHRTAPHRTATAPPPHHFTAITVVLNAVIPLPAAAAAAAVAVAVAVVAAAAAVVAAAAAAAAHITSSSSFEREAVLQNRYPRGWFVTNHHAMMIVYVMSDKRSWIK</sequence>
<keyword evidence="1" id="KW-0472">Membrane</keyword>
<keyword evidence="1" id="KW-1133">Transmembrane helix</keyword>
<accession>A0AAF5Q5M7</accession>
<dbReference type="Proteomes" id="UP000093561">
    <property type="component" value="Unassembled WGS sequence"/>
</dbReference>
<organism evidence="2 3">
    <name type="scientific">Wuchereria bancrofti</name>
    <dbReference type="NCBI Taxonomy" id="6293"/>
    <lineage>
        <taxon>Eukaryota</taxon>
        <taxon>Metazoa</taxon>
        <taxon>Ecdysozoa</taxon>
        <taxon>Nematoda</taxon>
        <taxon>Chromadorea</taxon>
        <taxon>Rhabditida</taxon>
        <taxon>Spirurina</taxon>
        <taxon>Spiruromorpha</taxon>
        <taxon>Filarioidea</taxon>
        <taxon>Onchocercidae</taxon>
        <taxon>Wuchereria</taxon>
    </lineage>
</organism>
<proteinExistence type="predicted"/>
<dbReference type="AlphaFoldDB" id="A0AAF5Q5M7"/>
<name>A0AAF5Q5M7_WUCBA</name>
<evidence type="ECO:0000256" key="1">
    <source>
        <dbReference type="SAM" id="Phobius"/>
    </source>
</evidence>
<reference evidence="2" key="1">
    <citation type="submission" date="2015-03" db="EMBL/GenBank/DDBJ databases">
        <title>Wuchereria bancrofti Genome Sequencing Papua New Guinea Strain.</title>
        <authorList>
            <person name="Small S.T."/>
            <person name="Serre D."/>
            <person name="Zimmerman P.A."/>
        </authorList>
    </citation>
    <scope>NUCLEOTIDE SEQUENCE [LARGE SCALE GENOMIC DNA]</scope>
    <source>
        <strain evidence="2">pt0022</strain>
    </source>
</reference>
<keyword evidence="1" id="KW-0812">Transmembrane</keyword>
<dbReference type="WBParaSite" id="mrna-Wban_10180">
    <property type="protein sequence ID" value="mrna-Wban_10180"/>
    <property type="gene ID" value="Wban_10180"/>
</dbReference>
<reference evidence="3" key="3">
    <citation type="submission" date="2024-02" db="UniProtKB">
        <authorList>
            <consortium name="WormBaseParasite"/>
        </authorList>
    </citation>
    <scope>IDENTIFICATION</scope>
    <source>
        <strain evidence="3">pt0022</strain>
    </source>
</reference>